<evidence type="ECO:0000256" key="1">
    <source>
        <dbReference type="ARBA" id="ARBA00004418"/>
    </source>
</evidence>
<dbReference type="HOGENOM" id="CLU_028871_3_0_11"/>
<name>B6G9Z9_9ACTN</name>
<proteinExistence type="inferred from homology"/>
<dbReference type="InterPro" id="IPR015168">
    <property type="entry name" value="SsuA/THI5"/>
</dbReference>
<keyword evidence="3 4" id="KW-0732">Signal</keyword>
<dbReference type="STRING" id="445975.COLSTE_00890"/>
<dbReference type="PANTHER" id="PTHR30024">
    <property type="entry name" value="ALIPHATIC SULFONATES-BINDING PROTEIN-RELATED"/>
    <property type="match status" value="1"/>
</dbReference>
<dbReference type="InterPro" id="IPR001638">
    <property type="entry name" value="Solute-binding_3/MltF_N"/>
</dbReference>
<evidence type="ECO:0000256" key="4">
    <source>
        <dbReference type="SAM" id="SignalP"/>
    </source>
</evidence>
<evidence type="ECO:0000259" key="5">
    <source>
        <dbReference type="SMART" id="SM00062"/>
    </source>
</evidence>
<comment type="similarity">
    <text evidence="2">Belongs to the bacterial solute-binding protein SsuA/TauA family.</text>
</comment>
<dbReference type="SUPFAM" id="SSF53850">
    <property type="entry name" value="Periplasmic binding protein-like II"/>
    <property type="match status" value="1"/>
</dbReference>
<dbReference type="AlphaFoldDB" id="B6G9Z9"/>
<organism evidence="6 7">
    <name type="scientific">Collinsella stercoris DSM 13279</name>
    <dbReference type="NCBI Taxonomy" id="445975"/>
    <lineage>
        <taxon>Bacteria</taxon>
        <taxon>Bacillati</taxon>
        <taxon>Actinomycetota</taxon>
        <taxon>Coriobacteriia</taxon>
        <taxon>Coriobacteriales</taxon>
        <taxon>Coriobacteriaceae</taxon>
        <taxon>Collinsella</taxon>
    </lineage>
</organism>
<evidence type="ECO:0000256" key="2">
    <source>
        <dbReference type="ARBA" id="ARBA00010742"/>
    </source>
</evidence>
<protein>
    <submittedName>
        <fullName evidence="6">Tat pathway signal sequence domain protein</fullName>
    </submittedName>
</protein>
<dbReference type="GO" id="GO:0042597">
    <property type="term" value="C:periplasmic space"/>
    <property type="evidence" value="ECO:0007669"/>
    <property type="project" value="UniProtKB-SubCell"/>
</dbReference>
<gene>
    <name evidence="6" type="ORF">COLSTE_00890</name>
</gene>
<dbReference type="EMBL" id="ABXJ01000055">
    <property type="protein sequence ID" value="EEA90854.1"/>
    <property type="molecule type" value="Genomic_DNA"/>
</dbReference>
<dbReference type="SMART" id="SM00062">
    <property type="entry name" value="PBPb"/>
    <property type="match status" value="1"/>
</dbReference>
<evidence type="ECO:0000313" key="6">
    <source>
        <dbReference type="EMBL" id="EEA90854.1"/>
    </source>
</evidence>
<dbReference type="GeneID" id="98002128"/>
<dbReference type="InterPro" id="IPR006311">
    <property type="entry name" value="TAT_signal"/>
</dbReference>
<evidence type="ECO:0000313" key="7">
    <source>
        <dbReference type="Proteomes" id="UP000003560"/>
    </source>
</evidence>
<comment type="subcellular location">
    <subcellularLocation>
        <location evidence="1">Periplasm</location>
    </subcellularLocation>
</comment>
<feature type="signal peptide" evidence="4">
    <location>
        <begin position="1"/>
        <end position="28"/>
    </location>
</feature>
<sequence length="356" mass="37408">MSNLDFTMSRRSLLAGLAGLGLAATGLAGCGGGNEDKPAGSTPAKAESSYDPVTLKVAYMPNLGSAGSLFAAIDQGYFEEVGITVEPQQFQKGPAEITALQSGDIDIAQIGHGAHSLCIQGEAKIFAFDQLSKADAVVANKAKGIEKAADLKGKTVGVAAGTSSEIILQYVLEDAGLTKDDVTLTEMDVSGMTTALISGQIDAAATWSPATVTLEQELGDDYLVLGTNVDYSDKVAFPGSYICAVDYAEKNSEILARFGAAIIKAHIYRAEHTEDLAKMLAKELELPEDTLVASVGEGDWEGAVEADKDVETVKGYYEAQQKVFLDGGAIDAEVPVEDYVLVDVMTDAQKVYADIK</sequence>
<dbReference type="PANTHER" id="PTHR30024:SF47">
    <property type="entry name" value="TAURINE-BINDING PERIPLASMIC PROTEIN"/>
    <property type="match status" value="1"/>
</dbReference>
<dbReference type="RefSeq" id="WP_006720552.1">
    <property type="nucleotide sequence ID" value="NZ_CP085935.1"/>
</dbReference>
<reference evidence="6 7" key="1">
    <citation type="submission" date="2008-10" db="EMBL/GenBank/DDBJ databases">
        <title>Draft genome sequence of Collinsella stercoris (DSM 13279).</title>
        <authorList>
            <person name="Sudarsanam P."/>
            <person name="Ley R."/>
            <person name="Guruge J."/>
            <person name="Turnbaugh P.J."/>
            <person name="Mahowald M."/>
            <person name="Liep D."/>
            <person name="Gordon J."/>
        </authorList>
    </citation>
    <scope>NUCLEOTIDE SEQUENCE [LARGE SCALE GENOMIC DNA]</scope>
    <source>
        <strain evidence="6 7">DSM 13279</strain>
    </source>
</reference>
<dbReference type="Gene3D" id="3.40.190.10">
    <property type="entry name" value="Periplasmic binding protein-like II"/>
    <property type="match status" value="2"/>
</dbReference>
<feature type="domain" description="Solute-binding protein family 3/N-terminal" evidence="5">
    <location>
        <begin position="54"/>
        <end position="287"/>
    </location>
</feature>
<accession>B6G9Z9</accession>
<comment type="caution">
    <text evidence="6">The sequence shown here is derived from an EMBL/GenBank/DDBJ whole genome shotgun (WGS) entry which is preliminary data.</text>
</comment>
<dbReference type="eggNOG" id="COG0715">
    <property type="taxonomic scope" value="Bacteria"/>
</dbReference>
<dbReference type="Pfam" id="PF09084">
    <property type="entry name" value="NMT1"/>
    <property type="match status" value="1"/>
</dbReference>
<feature type="chain" id="PRO_5038518865" evidence="4">
    <location>
        <begin position="29"/>
        <end position="356"/>
    </location>
</feature>
<dbReference type="PROSITE" id="PS51318">
    <property type="entry name" value="TAT"/>
    <property type="match status" value="1"/>
</dbReference>
<keyword evidence="7" id="KW-1185">Reference proteome</keyword>
<dbReference type="Proteomes" id="UP000003560">
    <property type="component" value="Unassembled WGS sequence"/>
</dbReference>
<reference evidence="6 7" key="2">
    <citation type="submission" date="2008-10" db="EMBL/GenBank/DDBJ databases">
        <authorList>
            <person name="Fulton L."/>
            <person name="Clifton S."/>
            <person name="Fulton B."/>
            <person name="Xu J."/>
            <person name="Minx P."/>
            <person name="Pepin K.H."/>
            <person name="Johnson M."/>
            <person name="Thiruvilangam P."/>
            <person name="Bhonagiri V."/>
            <person name="Nash W.E."/>
            <person name="Mardis E.R."/>
            <person name="Wilson R.K."/>
        </authorList>
    </citation>
    <scope>NUCLEOTIDE SEQUENCE [LARGE SCALE GENOMIC DNA]</scope>
    <source>
        <strain evidence="6 7">DSM 13279</strain>
    </source>
</reference>
<evidence type="ECO:0000256" key="3">
    <source>
        <dbReference type="ARBA" id="ARBA00022729"/>
    </source>
</evidence>